<reference evidence="2" key="1">
    <citation type="journal article" date="2019" name="Int. J. Syst. Evol. Microbiol.">
        <title>The Global Catalogue of Microorganisms (GCM) 10K type strain sequencing project: providing services to taxonomists for standard genome sequencing and annotation.</title>
        <authorList>
            <consortium name="The Broad Institute Genomics Platform"/>
            <consortium name="The Broad Institute Genome Sequencing Center for Infectious Disease"/>
            <person name="Wu L."/>
            <person name="Ma J."/>
        </authorList>
    </citation>
    <scope>NUCLEOTIDE SEQUENCE [LARGE SCALE GENOMIC DNA]</scope>
    <source>
        <strain evidence="2">JCM 17975</strain>
    </source>
</reference>
<evidence type="ECO:0000313" key="2">
    <source>
        <dbReference type="Proteomes" id="UP001500843"/>
    </source>
</evidence>
<dbReference type="EMBL" id="BAABHM010000010">
    <property type="protein sequence ID" value="GAA4698526.1"/>
    <property type="molecule type" value="Genomic_DNA"/>
</dbReference>
<dbReference type="Gene3D" id="3.30.460.40">
    <property type="match status" value="1"/>
</dbReference>
<protein>
    <submittedName>
        <fullName evidence="1">Aminoglycoside nucleotidyltransferase</fullName>
    </submittedName>
</protein>
<sequence>MTLSEGDGSTSTRFFAAQVLSFLELTDALGVDVWLDGGWAVDAHLGHQTREHGDIDIVLRTVDEPALRQAVEADGFADVWTADQRPCNFVMAHPDGRRIDFHLVDFDADGNGLYDGLGPVFPAKAFTGRGAIAGREVRCIEALTLIDFHTGYDHDADDVHDVTALCAKFGQPLPKQYR</sequence>
<evidence type="ECO:0000313" key="1">
    <source>
        <dbReference type="EMBL" id="GAA4698526.1"/>
    </source>
</evidence>
<gene>
    <name evidence="1" type="ORF">GCM10023198_18770</name>
</gene>
<dbReference type="Proteomes" id="UP001500843">
    <property type="component" value="Unassembled WGS sequence"/>
</dbReference>
<dbReference type="InterPro" id="IPR019646">
    <property type="entry name" value="Aminoglyc_AdlTrfase"/>
</dbReference>
<proteinExistence type="predicted"/>
<name>A0ABP8X073_9MICO</name>
<accession>A0ABP8X073</accession>
<dbReference type="Pfam" id="PF10706">
    <property type="entry name" value="Aminoglyc_resit"/>
    <property type="match status" value="1"/>
</dbReference>
<organism evidence="1 2">
    <name type="scientific">Promicromonospora umidemergens</name>
    <dbReference type="NCBI Taxonomy" id="629679"/>
    <lineage>
        <taxon>Bacteria</taxon>
        <taxon>Bacillati</taxon>
        <taxon>Actinomycetota</taxon>
        <taxon>Actinomycetes</taxon>
        <taxon>Micrococcales</taxon>
        <taxon>Promicromonosporaceae</taxon>
        <taxon>Promicromonospora</taxon>
    </lineage>
</organism>
<dbReference type="RefSeq" id="WP_253877395.1">
    <property type="nucleotide sequence ID" value="NZ_BAABHM010000010.1"/>
</dbReference>
<comment type="caution">
    <text evidence="1">The sequence shown here is derived from an EMBL/GenBank/DDBJ whole genome shotgun (WGS) entry which is preliminary data.</text>
</comment>
<keyword evidence="2" id="KW-1185">Reference proteome</keyword>